<organism evidence="5 6">
    <name type="scientific">Ancylostoma ceylanicum</name>
    <dbReference type="NCBI Taxonomy" id="53326"/>
    <lineage>
        <taxon>Eukaryota</taxon>
        <taxon>Metazoa</taxon>
        <taxon>Ecdysozoa</taxon>
        <taxon>Nematoda</taxon>
        <taxon>Chromadorea</taxon>
        <taxon>Rhabditida</taxon>
        <taxon>Rhabditina</taxon>
        <taxon>Rhabditomorpha</taxon>
        <taxon>Strongyloidea</taxon>
        <taxon>Ancylostomatidae</taxon>
        <taxon>Ancylostomatinae</taxon>
        <taxon>Ancylostoma</taxon>
    </lineage>
</organism>
<name>A0A0D6L7N8_9BILA</name>
<dbReference type="EMBL" id="KE125649">
    <property type="protein sequence ID" value="EPB67539.1"/>
    <property type="molecule type" value="Genomic_DNA"/>
</dbReference>
<reference evidence="5 6" key="1">
    <citation type="submission" date="2013-05" db="EMBL/GenBank/DDBJ databases">
        <title>Draft genome of the parasitic nematode Anyclostoma ceylanicum.</title>
        <authorList>
            <person name="Mitreva M."/>
        </authorList>
    </citation>
    <scope>NUCLEOTIDE SEQUENCE [LARGE SCALE GENOMIC DNA]</scope>
</reference>
<dbReference type="SMART" id="SM00248">
    <property type="entry name" value="ANK"/>
    <property type="match status" value="2"/>
</dbReference>
<accession>A0A0D6L7N8</accession>
<dbReference type="Pfam" id="PF12796">
    <property type="entry name" value="Ank_2"/>
    <property type="match status" value="1"/>
</dbReference>
<feature type="compositionally biased region" description="Polar residues" evidence="4">
    <location>
        <begin position="108"/>
        <end position="119"/>
    </location>
</feature>
<evidence type="ECO:0000313" key="5">
    <source>
        <dbReference type="EMBL" id="EPB67539.1"/>
    </source>
</evidence>
<feature type="repeat" description="ANK" evidence="3">
    <location>
        <begin position="14"/>
        <end position="36"/>
    </location>
</feature>
<protein>
    <submittedName>
        <fullName evidence="5">Ankyrin repeat protein</fullName>
    </submittedName>
</protein>
<evidence type="ECO:0000313" key="6">
    <source>
        <dbReference type="Proteomes" id="UP000054495"/>
    </source>
</evidence>
<dbReference type="SUPFAM" id="SSF48403">
    <property type="entry name" value="Ankyrin repeat"/>
    <property type="match status" value="1"/>
</dbReference>
<feature type="region of interest" description="Disordered" evidence="4">
    <location>
        <begin position="91"/>
        <end position="119"/>
    </location>
</feature>
<dbReference type="InterPro" id="IPR036770">
    <property type="entry name" value="Ankyrin_rpt-contain_sf"/>
</dbReference>
<dbReference type="PROSITE" id="PS50088">
    <property type="entry name" value="ANK_REPEAT"/>
    <property type="match status" value="1"/>
</dbReference>
<dbReference type="InterPro" id="IPR050776">
    <property type="entry name" value="Ank_Repeat/CDKN_Inhibitor"/>
</dbReference>
<gene>
    <name evidence="5" type="ORF">ANCCEY_13377</name>
</gene>
<keyword evidence="2 3" id="KW-0040">ANK repeat</keyword>
<dbReference type="AlphaFoldDB" id="A0A0D6L7N8"/>
<dbReference type="Gene3D" id="1.25.40.20">
    <property type="entry name" value="Ankyrin repeat-containing domain"/>
    <property type="match status" value="1"/>
</dbReference>
<dbReference type="PROSITE" id="PS50297">
    <property type="entry name" value="ANK_REP_REGION"/>
    <property type="match status" value="1"/>
</dbReference>
<sequence>MYLQGTNLDVADYDGRTALHIAASEGHVELVKFFLSVAQVIHNPKDRYTKIKKLIFTKANCNKHRWGRTPLDEARQFNQLECARLLENYRPEQKRQHRFDENDEGSDSETTISTYDSSQSISEIVVASEDGERNSDKMHEQVIRTT</sequence>
<proteinExistence type="predicted"/>
<dbReference type="Proteomes" id="UP000054495">
    <property type="component" value="Unassembled WGS sequence"/>
</dbReference>
<evidence type="ECO:0000256" key="4">
    <source>
        <dbReference type="SAM" id="MobiDB-lite"/>
    </source>
</evidence>
<keyword evidence="1" id="KW-0677">Repeat</keyword>
<keyword evidence="6" id="KW-1185">Reference proteome</keyword>
<feature type="compositionally biased region" description="Basic and acidic residues" evidence="4">
    <location>
        <begin position="91"/>
        <end position="100"/>
    </location>
</feature>
<dbReference type="InterPro" id="IPR002110">
    <property type="entry name" value="Ankyrin_rpt"/>
</dbReference>
<evidence type="ECO:0000256" key="1">
    <source>
        <dbReference type="ARBA" id="ARBA00022737"/>
    </source>
</evidence>
<evidence type="ECO:0000256" key="2">
    <source>
        <dbReference type="ARBA" id="ARBA00023043"/>
    </source>
</evidence>
<evidence type="ECO:0000256" key="3">
    <source>
        <dbReference type="PROSITE-ProRule" id="PRU00023"/>
    </source>
</evidence>
<dbReference type="PANTHER" id="PTHR24201">
    <property type="entry name" value="ANK_REP_REGION DOMAIN-CONTAINING PROTEIN"/>
    <property type="match status" value="1"/>
</dbReference>